<accession>A0A218YWI6</accession>
<evidence type="ECO:0008006" key="4">
    <source>
        <dbReference type="Google" id="ProtNLM"/>
    </source>
</evidence>
<feature type="signal peptide" evidence="1">
    <location>
        <begin position="1"/>
        <end position="27"/>
    </location>
</feature>
<sequence>MILPLSVRSVVAAALAVVVVHEPPAHSRRAVDAELAKTARSAISALDGFYSHDTLQWTNISSWIAANVYNDIMDLDLFGRTKLFEASYGAALLTIARSPEARTTVQSVSDFNDDQLWWCLAMIRAYQNYGHQELLDQSIRQWRAIGANAQLFARDQGAAVAKGGLERASPIPADCDVDGAVYWSSQSQSGLNAISTGLYAQVGAWLWALTGDQAFRGPTDSALGWLQRKMLDPKTGVMVVDGLTPDGCKPNPGALTYNTGVYIGALTSMYMTSRDARYLDAATLSAASTAAGAFGNRDGAPLVVTEESELVDLRDAVQWRDVLFRNMADFDLTIGGAGKLSDGLRGSIQAFFRANADRVQQQARFADLYSANWWGKLDAGSSWGTGSVLGLLVGAALVL</sequence>
<evidence type="ECO:0000313" key="3">
    <source>
        <dbReference type="Proteomes" id="UP000242519"/>
    </source>
</evidence>
<proteinExistence type="predicted"/>
<organism evidence="2 3">
    <name type="scientific">Diplocarpon coronariae</name>
    <dbReference type="NCBI Taxonomy" id="2795749"/>
    <lineage>
        <taxon>Eukaryota</taxon>
        <taxon>Fungi</taxon>
        <taxon>Dikarya</taxon>
        <taxon>Ascomycota</taxon>
        <taxon>Pezizomycotina</taxon>
        <taxon>Leotiomycetes</taxon>
        <taxon>Helotiales</taxon>
        <taxon>Drepanopezizaceae</taxon>
        <taxon>Diplocarpon</taxon>
    </lineage>
</organism>
<dbReference type="AlphaFoldDB" id="A0A218YWI6"/>
<dbReference type="InterPro" id="IPR008928">
    <property type="entry name" value="6-hairpin_glycosidase_sf"/>
</dbReference>
<dbReference type="STRING" id="503106.A0A218YWI6"/>
<comment type="caution">
    <text evidence="2">The sequence shown here is derived from an EMBL/GenBank/DDBJ whole genome shotgun (WGS) entry which is preliminary data.</text>
</comment>
<dbReference type="Proteomes" id="UP000242519">
    <property type="component" value="Unassembled WGS sequence"/>
</dbReference>
<dbReference type="Pfam" id="PF03663">
    <property type="entry name" value="Glyco_hydro_76"/>
    <property type="match status" value="1"/>
</dbReference>
<dbReference type="PANTHER" id="PTHR47791">
    <property type="entry name" value="MEIOTICALLY UP-REGULATED GENE 191 PROTEIN"/>
    <property type="match status" value="1"/>
</dbReference>
<feature type="chain" id="PRO_5012058401" description="Glycoside hydrolase family 76 protein" evidence="1">
    <location>
        <begin position="28"/>
        <end position="399"/>
    </location>
</feature>
<dbReference type="InterPro" id="IPR005198">
    <property type="entry name" value="Glyco_hydro_76"/>
</dbReference>
<dbReference type="GO" id="GO:0005975">
    <property type="term" value="P:carbohydrate metabolic process"/>
    <property type="evidence" value="ECO:0007669"/>
    <property type="project" value="InterPro"/>
</dbReference>
<evidence type="ECO:0000256" key="1">
    <source>
        <dbReference type="SAM" id="SignalP"/>
    </source>
</evidence>
<reference evidence="2 3" key="1">
    <citation type="submission" date="2017-04" db="EMBL/GenBank/DDBJ databases">
        <title>Draft genome sequence of Marssonina coronaria NL1: causal agent of apple blotch.</title>
        <authorList>
            <person name="Cheng Q."/>
        </authorList>
    </citation>
    <scope>NUCLEOTIDE SEQUENCE [LARGE SCALE GENOMIC DNA]</scope>
    <source>
        <strain evidence="2 3">NL1</strain>
    </source>
</reference>
<dbReference type="EMBL" id="MZNU01000373">
    <property type="protein sequence ID" value="OWO98946.1"/>
    <property type="molecule type" value="Genomic_DNA"/>
</dbReference>
<dbReference type="Gene3D" id="1.50.10.20">
    <property type="match status" value="1"/>
</dbReference>
<dbReference type="PANTHER" id="PTHR47791:SF3">
    <property type="entry name" value="MEIOTICALLY UP-REGULATED GENE 191 PROTEIN"/>
    <property type="match status" value="1"/>
</dbReference>
<gene>
    <name evidence="2" type="ORF">B2J93_6096</name>
</gene>
<dbReference type="InParanoid" id="A0A218YWI6"/>
<keyword evidence="1" id="KW-0732">Signal</keyword>
<dbReference type="InterPro" id="IPR053169">
    <property type="entry name" value="MUG_Protein"/>
</dbReference>
<keyword evidence="3" id="KW-1185">Reference proteome</keyword>
<dbReference type="OrthoDB" id="9984024at2759"/>
<dbReference type="SUPFAM" id="SSF48208">
    <property type="entry name" value="Six-hairpin glycosidases"/>
    <property type="match status" value="1"/>
</dbReference>
<protein>
    <recommendedName>
        <fullName evidence="4">Glycoside hydrolase family 76 protein</fullName>
    </recommendedName>
</protein>
<evidence type="ECO:0000313" key="2">
    <source>
        <dbReference type="EMBL" id="OWO98946.1"/>
    </source>
</evidence>
<name>A0A218YWI6_9HELO</name>